<evidence type="ECO:0000256" key="5">
    <source>
        <dbReference type="SAM" id="Phobius"/>
    </source>
</evidence>
<dbReference type="GO" id="GO:0005886">
    <property type="term" value="C:plasma membrane"/>
    <property type="evidence" value="ECO:0007669"/>
    <property type="project" value="TreeGrafter"/>
</dbReference>
<sequence length="273" mass="31878">MQDTLFIRFHELILLIYLISIACYFYDFFNKNFKIRNTGFITLGIVWVLQTISLSIYVNQTQQLPLTNIFDILFLITWLIIAISLVISVIKPINFSIFLFNLIGFILIALNTFQPTDQLEKGQKLTIMNELLIVHIGFATISYAFFALSFVNCILYLLQYNNLKHKRFNQKYFRLGSVATLERIVFYCSLTGFILLIISLILGVQWGLNTIGYSILYDSKVLFSFIIAIFYALYLFFRIRQLIMKHKLVYFNVVLFILCMINLLFGSSVSSFH</sequence>
<dbReference type="RefSeq" id="WP_115291394.1">
    <property type="nucleotide sequence ID" value="NZ_BKAV01000008.1"/>
</dbReference>
<keyword evidence="2 5" id="KW-0812">Transmembrane</keyword>
<dbReference type="InterPro" id="IPR045062">
    <property type="entry name" value="Cyt_c_biogenesis_CcsA/CcmC"/>
</dbReference>
<proteinExistence type="predicted"/>
<dbReference type="AlphaFoldDB" id="A0A380CD57"/>
<feature type="transmembrane region" description="Helical" evidence="5">
    <location>
        <begin position="249"/>
        <end position="269"/>
    </location>
</feature>
<evidence type="ECO:0000313" key="8">
    <source>
        <dbReference type="Proteomes" id="UP000254956"/>
    </source>
</evidence>
<evidence type="ECO:0000256" key="3">
    <source>
        <dbReference type="ARBA" id="ARBA00022989"/>
    </source>
</evidence>
<dbReference type="InterPro" id="IPR002541">
    <property type="entry name" value="Cyt_c_assembly"/>
</dbReference>
<feature type="transmembrane region" description="Helical" evidence="5">
    <location>
        <begin position="6"/>
        <end position="26"/>
    </location>
</feature>
<evidence type="ECO:0000259" key="6">
    <source>
        <dbReference type="Pfam" id="PF01578"/>
    </source>
</evidence>
<feature type="transmembrane region" description="Helical" evidence="5">
    <location>
        <begin position="133"/>
        <end position="158"/>
    </location>
</feature>
<dbReference type="Pfam" id="PF01578">
    <property type="entry name" value="Cytochrom_C_asm"/>
    <property type="match status" value="1"/>
</dbReference>
<protein>
    <submittedName>
        <fullName evidence="7">HemA concentration negative effector</fullName>
    </submittedName>
</protein>
<organism evidence="7 8">
    <name type="scientific">Staphylococcus arlettae</name>
    <dbReference type="NCBI Taxonomy" id="29378"/>
    <lineage>
        <taxon>Bacteria</taxon>
        <taxon>Bacillati</taxon>
        <taxon>Bacillota</taxon>
        <taxon>Bacilli</taxon>
        <taxon>Bacillales</taxon>
        <taxon>Staphylococcaceae</taxon>
        <taxon>Staphylococcus</taxon>
    </lineage>
</organism>
<feature type="transmembrane region" description="Helical" evidence="5">
    <location>
        <begin position="69"/>
        <end position="90"/>
    </location>
</feature>
<accession>A0A380CD57</accession>
<reference evidence="7 8" key="1">
    <citation type="submission" date="2018-06" db="EMBL/GenBank/DDBJ databases">
        <authorList>
            <consortium name="Pathogen Informatics"/>
            <person name="Doyle S."/>
        </authorList>
    </citation>
    <scope>NUCLEOTIDE SEQUENCE [LARGE SCALE GENOMIC DNA]</scope>
    <source>
        <strain evidence="7 8">NCTC12413</strain>
    </source>
</reference>
<dbReference type="Proteomes" id="UP000254956">
    <property type="component" value="Unassembled WGS sequence"/>
</dbReference>
<dbReference type="PANTHER" id="PTHR30071:SF15">
    <property type="entry name" value="PROTEIN HEMX"/>
    <property type="match status" value="1"/>
</dbReference>
<evidence type="ECO:0000313" key="7">
    <source>
        <dbReference type="EMBL" id="SUJ18231.1"/>
    </source>
</evidence>
<feature type="transmembrane region" description="Helical" evidence="5">
    <location>
        <begin position="184"/>
        <end position="208"/>
    </location>
</feature>
<feature type="transmembrane region" description="Helical" evidence="5">
    <location>
        <begin position="220"/>
        <end position="237"/>
    </location>
</feature>
<evidence type="ECO:0000256" key="2">
    <source>
        <dbReference type="ARBA" id="ARBA00022692"/>
    </source>
</evidence>
<feature type="domain" description="Cytochrome c assembly protein" evidence="6">
    <location>
        <begin position="67"/>
        <end position="269"/>
    </location>
</feature>
<comment type="subcellular location">
    <subcellularLocation>
        <location evidence="1">Membrane</location>
        <topology evidence="1">Multi-pass membrane protein</topology>
    </subcellularLocation>
</comment>
<dbReference type="GO" id="GO:0017004">
    <property type="term" value="P:cytochrome complex assembly"/>
    <property type="evidence" value="ECO:0007669"/>
    <property type="project" value="InterPro"/>
</dbReference>
<dbReference type="OrthoDB" id="2417400at2"/>
<feature type="transmembrane region" description="Helical" evidence="5">
    <location>
        <begin position="38"/>
        <end position="57"/>
    </location>
</feature>
<dbReference type="STRING" id="1212545.SARL_07728"/>
<gene>
    <name evidence="7" type="ORF">NCTC12413_01254</name>
</gene>
<evidence type="ECO:0000256" key="1">
    <source>
        <dbReference type="ARBA" id="ARBA00004141"/>
    </source>
</evidence>
<evidence type="ECO:0000256" key="4">
    <source>
        <dbReference type="ARBA" id="ARBA00023136"/>
    </source>
</evidence>
<name>A0A380CD57_9STAP</name>
<keyword evidence="4 5" id="KW-0472">Membrane</keyword>
<dbReference type="EMBL" id="UGZE01000001">
    <property type="protein sequence ID" value="SUJ18231.1"/>
    <property type="molecule type" value="Genomic_DNA"/>
</dbReference>
<feature type="transmembrane region" description="Helical" evidence="5">
    <location>
        <begin position="97"/>
        <end position="113"/>
    </location>
</feature>
<dbReference type="PANTHER" id="PTHR30071">
    <property type="entry name" value="HEME EXPORTER PROTEIN C"/>
    <property type="match status" value="1"/>
</dbReference>
<dbReference type="GO" id="GO:0020037">
    <property type="term" value="F:heme binding"/>
    <property type="evidence" value="ECO:0007669"/>
    <property type="project" value="InterPro"/>
</dbReference>
<keyword evidence="3 5" id="KW-1133">Transmembrane helix</keyword>